<name>A0A2U8PTW1_9BRAD</name>
<gene>
    <name evidence="1" type="ORF">CIT40_15150</name>
</gene>
<organism evidence="1 2">
    <name type="scientific">Bradyrhizobium amphicarpaeae</name>
    <dbReference type="NCBI Taxonomy" id="1404768"/>
    <lineage>
        <taxon>Bacteria</taxon>
        <taxon>Pseudomonadati</taxon>
        <taxon>Pseudomonadota</taxon>
        <taxon>Alphaproteobacteria</taxon>
        <taxon>Hyphomicrobiales</taxon>
        <taxon>Nitrobacteraceae</taxon>
        <taxon>Bradyrhizobium</taxon>
    </lineage>
</organism>
<sequence>MRRIASLAPQDDGGVAGCELDNREELPKILRPELDRLALRRPVRRMAKPTVVILRCALLRASKDGPQARPKSILRGFTLRCGASQASHLRMTAEWLAARWTIAKS</sequence>
<dbReference type="Proteomes" id="UP000215884">
    <property type="component" value="Chromosome"/>
</dbReference>
<reference evidence="1 2" key="2">
    <citation type="journal article" date="2019" name="Int. J. Syst. Evol. Microbiol.">
        <title>Description and complete genome sequence of Bradyrhizobium amphicarpaeae sp. nov., harbouring photosystem and nitrogen-fixation genes.</title>
        <authorList>
            <person name="Bromfield E.S.P."/>
            <person name="Cloutier S."/>
            <person name="Nguyen H.D.T."/>
        </authorList>
    </citation>
    <scope>NUCLEOTIDE SEQUENCE [LARGE SCALE GENOMIC DNA]</scope>
    <source>
        <strain evidence="1 2">39S1MB</strain>
    </source>
</reference>
<dbReference type="EMBL" id="CP029426">
    <property type="protein sequence ID" value="AWM01240.1"/>
    <property type="molecule type" value="Genomic_DNA"/>
</dbReference>
<evidence type="ECO:0000313" key="1">
    <source>
        <dbReference type="EMBL" id="AWM01240.1"/>
    </source>
</evidence>
<dbReference type="AlphaFoldDB" id="A0A2U8PTW1"/>
<reference evidence="1 2" key="1">
    <citation type="journal article" date="2017" name="Syst. Appl. Microbiol.">
        <title>Soybeans inoculated with root zone soils of Canadian native legumes harbour diverse and novel Bradyrhizobium spp. that possess agricultural potential.</title>
        <authorList>
            <person name="Bromfield E.S.P."/>
            <person name="Cloutier S."/>
            <person name="Tambong J.T."/>
            <person name="Tran Thi T.V."/>
        </authorList>
    </citation>
    <scope>NUCLEOTIDE SEQUENCE [LARGE SCALE GENOMIC DNA]</scope>
    <source>
        <strain evidence="1 2">39S1MB</strain>
    </source>
</reference>
<evidence type="ECO:0000313" key="2">
    <source>
        <dbReference type="Proteomes" id="UP000215884"/>
    </source>
</evidence>
<keyword evidence="2" id="KW-1185">Reference proteome</keyword>
<accession>A0A2U8PTW1</accession>
<proteinExistence type="predicted"/>
<protein>
    <submittedName>
        <fullName evidence="1">Uncharacterized protein</fullName>
    </submittedName>
</protein>